<accession>A0A917C4B6</accession>
<dbReference type="Proteomes" id="UP000637643">
    <property type="component" value="Unassembled WGS sequence"/>
</dbReference>
<protein>
    <recommendedName>
        <fullName evidence="1">Tubby C-terminal domain-containing protein</fullName>
    </recommendedName>
</protein>
<gene>
    <name evidence="2" type="ORF">GCM10010912_10550</name>
</gene>
<dbReference type="AlphaFoldDB" id="A0A917C4B6"/>
<evidence type="ECO:0000313" key="3">
    <source>
        <dbReference type="Proteomes" id="UP000637643"/>
    </source>
</evidence>
<dbReference type="InterPro" id="IPR056944">
    <property type="entry name" value="Tubby_C-like"/>
</dbReference>
<name>A0A917C4B6_9BACL</name>
<evidence type="ECO:0000259" key="1">
    <source>
        <dbReference type="Pfam" id="PF23728"/>
    </source>
</evidence>
<proteinExistence type="predicted"/>
<reference evidence="2" key="2">
    <citation type="submission" date="2020-09" db="EMBL/GenBank/DDBJ databases">
        <authorList>
            <person name="Sun Q."/>
            <person name="Zhou Y."/>
        </authorList>
    </citation>
    <scope>NUCLEOTIDE SEQUENCE</scope>
    <source>
        <strain evidence="2">CGMCC 1.16134</strain>
    </source>
</reference>
<evidence type="ECO:0000313" key="2">
    <source>
        <dbReference type="EMBL" id="GGF67474.1"/>
    </source>
</evidence>
<organism evidence="2 3">
    <name type="scientific">Paenibacillus albidus</name>
    <dbReference type="NCBI Taxonomy" id="2041023"/>
    <lineage>
        <taxon>Bacteria</taxon>
        <taxon>Bacillati</taxon>
        <taxon>Bacillota</taxon>
        <taxon>Bacilli</taxon>
        <taxon>Bacillales</taxon>
        <taxon>Paenibacillaceae</taxon>
        <taxon>Paenibacillus</taxon>
    </lineage>
</organism>
<comment type="caution">
    <text evidence="2">The sequence shown here is derived from an EMBL/GenBank/DDBJ whole genome shotgun (WGS) entry which is preliminary data.</text>
</comment>
<feature type="domain" description="Tubby C-terminal" evidence="1">
    <location>
        <begin position="4"/>
        <end position="172"/>
    </location>
</feature>
<keyword evidence="3" id="KW-1185">Reference proteome</keyword>
<reference evidence="2" key="1">
    <citation type="journal article" date="2014" name="Int. J. Syst. Evol. Microbiol.">
        <title>Complete genome sequence of Corynebacterium casei LMG S-19264T (=DSM 44701T), isolated from a smear-ripened cheese.</title>
        <authorList>
            <consortium name="US DOE Joint Genome Institute (JGI-PGF)"/>
            <person name="Walter F."/>
            <person name="Albersmeier A."/>
            <person name="Kalinowski J."/>
            <person name="Ruckert C."/>
        </authorList>
    </citation>
    <scope>NUCLEOTIDE SEQUENCE</scope>
    <source>
        <strain evidence="2">CGMCC 1.16134</strain>
    </source>
</reference>
<dbReference type="EMBL" id="BMKR01000004">
    <property type="protein sequence ID" value="GGF67474.1"/>
    <property type="molecule type" value="Genomic_DNA"/>
</dbReference>
<dbReference type="Pfam" id="PF23728">
    <property type="entry name" value="Tubby_C_like"/>
    <property type="match status" value="1"/>
</dbReference>
<sequence length="174" mass="20668">MKSYSYNPPKLKPSTKRIEVTDEEGNVACTFQRVYPNSVVKVCNYMFDIDWSAQVNVYSTDGHLVFQCKKTAPWLGRPEYIVQRCNTQDFFRVTYTTWQTLAPEFKITYQNQEYMLKKDMLDWAKFLQGEDVLARWKMKPTEWFKTRLEIEAASPIQEPEFFVALFQCIFYIGN</sequence>
<dbReference type="RefSeq" id="WP_189022702.1">
    <property type="nucleotide sequence ID" value="NZ_BMKR01000004.1"/>
</dbReference>